<dbReference type="AlphaFoldDB" id="A0A1Y1RMP9"/>
<evidence type="ECO:0000259" key="2">
    <source>
        <dbReference type="Pfam" id="PF18186"/>
    </source>
</evidence>
<dbReference type="InterPro" id="IPR040811">
    <property type="entry name" value="SLATT_4"/>
</dbReference>
<comment type="caution">
    <text evidence="3">The sequence shown here is derived from an EMBL/GenBank/DDBJ whole genome shotgun (WGS) entry which is preliminary data.</text>
</comment>
<proteinExistence type="predicted"/>
<dbReference type="Pfam" id="PF18186">
    <property type="entry name" value="SLATT_4"/>
    <property type="match status" value="1"/>
</dbReference>
<keyword evidence="4" id="KW-1185">Reference proteome</keyword>
<sequence length="185" mass="20992">MNNENPSSDVRQLALLEDRRDRILYTYKAHEKEADRIDCIERWRKWASIVLTAVSATTFLVSFASTIGSEQTANLIISFIALLTTGVSLASDAFDLPGQSKDHATTARELRSIFQDYEALIVDLETGLITCTEVTEKRDQLAMREKHTLESIPVRTTRKSYKRASKALETDEKVFTASELRMKDE</sequence>
<keyword evidence="1" id="KW-0812">Transmembrane</keyword>
<name>A0A1Y1RMP9_9MICC</name>
<keyword evidence="1" id="KW-1133">Transmembrane helix</keyword>
<evidence type="ECO:0000313" key="4">
    <source>
        <dbReference type="Proteomes" id="UP000192359"/>
    </source>
</evidence>
<dbReference type="RefSeq" id="WP_083093039.1">
    <property type="nucleotide sequence ID" value="NZ_LXWF01000042.1"/>
</dbReference>
<feature type="transmembrane region" description="Helical" evidence="1">
    <location>
        <begin position="73"/>
        <end position="91"/>
    </location>
</feature>
<evidence type="ECO:0000256" key="1">
    <source>
        <dbReference type="SAM" id="Phobius"/>
    </source>
</evidence>
<gene>
    <name evidence="3" type="ORF">A7979_06320</name>
</gene>
<dbReference type="Proteomes" id="UP000192359">
    <property type="component" value="Unassembled WGS sequence"/>
</dbReference>
<accession>A0A1Y1RMP9</accession>
<organism evidence="3 4">
    <name type="scientific">Rothia nasimurium</name>
    <dbReference type="NCBI Taxonomy" id="85336"/>
    <lineage>
        <taxon>Bacteria</taxon>
        <taxon>Bacillati</taxon>
        <taxon>Actinomycetota</taxon>
        <taxon>Actinomycetes</taxon>
        <taxon>Micrococcales</taxon>
        <taxon>Micrococcaceae</taxon>
        <taxon>Rothia</taxon>
    </lineage>
</organism>
<dbReference type="NCBIfam" id="NF033632">
    <property type="entry name" value="SLATT_4"/>
    <property type="match status" value="1"/>
</dbReference>
<dbReference type="EMBL" id="LXWF01000042">
    <property type="protein sequence ID" value="ORC15797.1"/>
    <property type="molecule type" value="Genomic_DNA"/>
</dbReference>
<evidence type="ECO:0000313" key="3">
    <source>
        <dbReference type="EMBL" id="ORC15797.1"/>
    </source>
</evidence>
<reference evidence="3 4" key="1">
    <citation type="submission" date="2016-05" db="EMBL/GenBank/DDBJ databases">
        <title>Draft genome sequence of a porcine commensal Rothia nasimurium.</title>
        <authorList>
            <person name="Gaiser R.A."/>
            <person name="Van Baarlen P."/>
            <person name="Wells J.M."/>
        </authorList>
    </citation>
    <scope>NUCLEOTIDE SEQUENCE [LARGE SCALE GENOMIC DNA]</scope>
    <source>
        <strain evidence="3 4">PT-32</strain>
    </source>
</reference>
<keyword evidence="1" id="KW-0472">Membrane</keyword>
<feature type="domain" description="SMODS and SLOG-associating 2TM effector" evidence="2">
    <location>
        <begin position="15"/>
        <end position="176"/>
    </location>
</feature>
<protein>
    <recommendedName>
        <fullName evidence="2">SMODS and SLOG-associating 2TM effector domain-containing protein</fullName>
    </recommendedName>
</protein>
<feature type="transmembrane region" description="Helical" evidence="1">
    <location>
        <begin position="46"/>
        <end position="67"/>
    </location>
</feature>